<dbReference type="Pfam" id="PF02338">
    <property type="entry name" value="OTU"/>
    <property type="match status" value="1"/>
</dbReference>
<dbReference type="Proteomes" id="UP000678499">
    <property type="component" value="Unassembled WGS sequence"/>
</dbReference>
<evidence type="ECO:0000313" key="11">
    <source>
        <dbReference type="Proteomes" id="UP000678499"/>
    </source>
</evidence>
<dbReference type="OrthoDB" id="409956at2759"/>
<dbReference type="PROSITE" id="PS50802">
    <property type="entry name" value="OTU"/>
    <property type="match status" value="1"/>
</dbReference>
<feature type="compositionally biased region" description="Basic and acidic residues" evidence="8">
    <location>
        <begin position="1"/>
        <end position="11"/>
    </location>
</feature>
<proteinExistence type="inferred from homology"/>
<dbReference type="Gene3D" id="3.90.70.80">
    <property type="match status" value="1"/>
</dbReference>
<dbReference type="AlphaFoldDB" id="A0A7R9BS52"/>
<comment type="catalytic activity">
    <reaction evidence="1">
        <text>Thiol-dependent hydrolysis of ester, thioester, amide, peptide and isopeptide bonds formed by the C-terminal Gly of ubiquitin (a 76-residue protein attached to proteins as an intracellular targeting signal).</text>
        <dbReference type="EC" id="3.4.19.12"/>
    </reaction>
</comment>
<feature type="compositionally biased region" description="Acidic residues" evidence="8">
    <location>
        <begin position="502"/>
        <end position="512"/>
    </location>
</feature>
<evidence type="ECO:0000256" key="8">
    <source>
        <dbReference type="SAM" id="MobiDB-lite"/>
    </source>
</evidence>
<evidence type="ECO:0000256" key="1">
    <source>
        <dbReference type="ARBA" id="ARBA00000707"/>
    </source>
</evidence>
<evidence type="ECO:0000256" key="6">
    <source>
        <dbReference type="ARBA" id="ARBA00022801"/>
    </source>
</evidence>
<dbReference type="PANTHER" id="PTHR12419">
    <property type="entry name" value="OTU DOMAIN CONTAINING PROTEIN"/>
    <property type="match status" value="1"/>
</dbReference>
<organism evidence="10">
    <name type="scientific">Notodromas monacha</name>
    <dbReference type="NCBI Taxonomy" id="399045"/>
    <lineage>
        <taxon>Eukaryota</taxon>
        <taxon>Metazoa</taxon>
        <taxon>Ecdysozoa</taxon>
        <taxon>Arthropoda</taxon>
        <taxon>Crustacea</taxon>
        <taxon>Oligostraca</taxon>
        <taxon>Ostracoda</taxon>
        <taxon>Podocopa</taxon>
        <taxon>Podocopida</taxon>
        <taxon>Cypridocopina</taxon>
        <taxon>Cypridoidea</taxon>
        <taxon>Cyprididae</taxon>
        <taxon>Notodromas</taxon>
    </lineage>
</organism>
<dbReference type="GO" id="GO:0016579">
    <property type="term" value="P:protein deubiquitination"/>
    <property type="evidence" value="ECO:0007669"/>
    <property type="project" value="TreeGrafter"/>
</dbReference>
<feature type="region of interest" description="Disordered" evidence="8">
    <location>
        <begin position="66"/>
        <end position="140"/>
    </location>
</feature>
<dbReference type="SUPFAM" id="SSF54001">
    <property type="entry name" value="Cysteine proteinases"/>
    <property type="match status" value="1"/>
</dbReference>
<dbReference type="EMBL" id="CAJPEX010002232">
    <property type="protein sequence ID" value="CAG0920686.1"/>
    <property type="molecule type" value="Genomic_DNA"/>
</dbReference>
<dbReference type="InterPro" id="IPR050704">
    <property type="entry name" value="Peptidase_C85-like"/>
</dbReference>
<evidence type="ECO:0000313" key="10">
    <source>
        <dbReference type="EMBL" id="CAD7280534.1"/>
    </source>
</evidence>
<gene>
    <name evidence="10" type="ORF">NMOB1V02_LOCUS8193</name>
</gene>
<feature type="region of interest" description="Disordered" evidence="8">
    <location>
        <begin position="485"/>
        <end position="528"/>
    </location>
</feature>
<dbReference type="GO" id="GO:0061578">
    <property type="term" value="F:K63-linked deubiquitinase activity"/>
    <property type="evidence" value="ECO:0007669"/>
    <property type="project" value="TreeGrafter"/>
</dbReference>
<dbReference type="GO" id="GO:0006508">
    <property type="term" value="P:proteolysis"/>
    <property type="evidence" value="ECO:0007669"/>
    <property type="project" value="UniProtKB-KW"/>
</dbReference>
<keyword evidence="4" id="KW-0645">Protease</keyword>
<comment type="similarity">
    <text evidence="2">Belongs to the peptidase C85 family.</text>
</comment>
<feature type="region of interest" description="Disordered" evidence="8">
    <location>
        <begin position="399"/>
        <end position="441"/>
    </location>
</feature>
<evidence type="ECO:0000256" key="7">
    <source>
        <dbReference type="ARBA" id="ARBA00033460"/>
    </source>
</evidence>
<keyword evidence="5" id="KW-0833">Ubl conjugation pathway</keyword>
<evidence type="ECO:0000259" key="9">
    <source>
        <dbReference type="PROSITE" id="PS50802"/>
    </source>
</evidence>
<sequence>MTILPKKDHSSSKNNDGTHAVVDRAHHGPVVHMQVQRRENGRMYVAQSGAACWESLEDKRAGVHDADVVDGPSHVKRRHRDAPSHMKQRIGPVSGACGGPSCSQSSDDVAIAGPSGFNPKPKQKSLTGKPVCDDSDGDGEAFNSDDEYERIQGEELTEDAWQEREKLFEKLLKKKKLVIKQTEQDGACLFRAVAVHIYGDQEMHGVVRNHCMDYIAKNADFFSGYVTEDFESYVARKRLNWVHGNNIEIQALSEMYNRPIEVYSYSSEPINTFHGEQVTDNPPIRLSYHRNVHYNAIVDPWAPTVGIGLGLPEYKPGAAEKSLVHDALHQSETTALEQAMLEDKLKATDWEATDEAIEEQVARESYLQWLKDNEHRRESASKQAAAAAGRSAAAVAASRAVGLSSPKPGTSSRLSPDARQTPEAAAASVSNPSPKTRKSDGFDVEETASFLNNLPPEMFGLSDFEDNDSILARVLAASQEEYLNSLKLKKKDPNPGSPSELREEDDDEDEDGGPSGNQDKACGYRYAS</sequence>
<dbReference type="CDD" id="cd22752">
    <property type="entry name" value="OTU_OTUD5-like"/>
    <property type="match status" value="1"/>
</dbReference>
<dbReference type="PANTHER" id="PTHR12419:SF4">
    <property type="entry name" value="OTU DOMAIN-CONTAINING PROTEIN 5"/>
    <property type="match status" value="1"/>
</dbReference>
<dbReference type="FunFam" id="3.90.70.80:FF:000018">
    <property type="entry name" value="OTU domain-containing protein 5-B"/>
    <property type="match status" value="1"/>
</dbReference>
<dbReference type="InterPro" id="IPR003323">
    <property type="entry name" value="OTU_dom"/>
</dbReference>
<feature type="domain" description="OTU" evidence="9">
    <location>
        <begin position="177"/>
        <end position="300"/>
    </location>
</feature>
<evidence type="ECO:0000256" key="3">
    <source>
        <dbReference type="ARBA" id="ARBA00012759"/>
    </source>
</evidence>
<dbReference type="GO" id="GO:0004843">
    <property type="term" value="F:cysteine-type deubiquitinase activity"/>
    <property type="evidence" value="ECO:0007669"/>
    <property type="project" value="UniProtKB-EC"/>
</dbReference>
<reference evidence="10" key="1">
    <citation type="submission" date="2020-11" db="EMBL/GenBank/DDBJ databases">
        <authorList>
            <person name="Tran Van P."/>
        </authorList>
    </citation>
    <scope>NUCLEOTIDE SEQUENCE</scope>
</reference>
<feature type="region of interest" description="Disordered" evidence="8">
    <location>
        <begin position="1"/>
        <end position="28"/>
    </location>
</feature>
<accession>A0A7R9BS52</accession>
<dbReference type="EMBL" id="OA884269">
    <property type="protein sequence ID" value="CAD7280534.1"/>
    <property type="molecule type" value="Genomic_DNA"/>
</dbReference>
<name>A0A7R9BS52_9CRUS</name>
<evidence type="ECO:0000256" key="4">
    <source>
        <dbReference type="ARBA" id="ARBA00022670"/>
    </source>
</evidence>
<keyword evidence="6" id="KW-0378">Hydrolase</keyword>
<evidence type="ECO:0000256" key="5">
    <source>
        <dbReference type="ARBA" id="ARBA00022786"/>
    </source>
</evidence>
<dbReference type="InterPro" id="IPR038765">
    <property type="entry name" value="Papain-like_cys_pep_sf"/>
</dbReference>
<keyword evidence="11" id="KW-1185">Reference proteome</keyword>
<evidence type="ECO:0000256" key="2">
    <source>
        <dbReference type="ARBA" id="ARBA00010407"/>
    </source>
</evidence>
<protein>
    <recommendedName>
        <fullName evidence="3">ubiquitinyl hydrolase 1</fullName>
        <ecNumber evidence="3">3.4.19.12</ecNumber>
    </recommendedName>
    <alternativeName>
        <fullName evidence="7">Deubiquitinating enzyme A</fullName>
    </alternativeName>
</protein>
<dbReference type="EC" id="3.4.19.12" evidence="3"/>